<evidence type="ECO:0000313" key="3">
    <source>
        <dbReference type="Proteomes" id="UP000612899"/>
    </source>
</evidence>
<organism evidence="2 3">
    <name type="scientific">Rhizocola hellebori</name>
    <dbReference type="NCBI Taxonomy" id="1392758"/>
    <lineage>
        <taxon>Bacteria</taxon>
        <taxon>Bacillati</taxon>
        <taxon>Actinomycetota</taxon>
        <taxon>Actinomycetes</taxon>
        <taxon>Micromonosporales</taxon>
        <taxon>Micromonosporaceae</taxon>
        <taxon>Rhizocola</taxon>
    </lineage>
</organism>
<feature type="domain" description="HTH cro/C1-type" evidence="1">
    <location>
        <begin position="28"/>
        <end position="68"/>
    </location>
</feature>
<accession>A0A8J3VI88</accession>
<dbReference type="InterPro" id="IPR010982">
    <property type="entry name" value="Lambda_DNA-bd_dom_sf"/>
</dbReference>
<dbReference type="Proteomes" id="UP000612899">
    <property type="component" value="Unassembled WGS sequence"/>
</dbReference>
<dbReference type="PROSITE" id="PS50943">
    <property type="entry name" value="HTH_CROC1"/>
    <property type="match status" value="1"/>
</dbReference>
<dbReference type="EMBL" id="BONY01000036">
    <property type="protein sequence ID" value="GIH07345.1"/>
    <property type="molecule type" value="Genomic_DNA"/>
</dbReference>
<proteinExistence type="predicted"/>
<comment type="caution">
    <text evidence="2">The sequence shown here is derived from an EMBL/GenBank/DDBJ whole genome shotgun (WGS) entry which is preliminary data.</text>
</comment>
<evidence type="ECO:0000313" key="2">
    <source>
        <dbReference type="EMBL" id="GIH07345.1"/>
    </source>
</evidence>
<reference evidence="2" key="1">
    <citation type="submission" date="2021-01" db="EMBL/GenBank/DDBJ databases">
        <title>Whole genome shotgun sequence of Rhizocola hellebori NBRC 109834.</title>
        <authorList>
            <person name="Komaki H."/>
            <person name="Tamura T."/>
        </authorList>
    </citation>
    <scope>NUCLEOTIDE SEQUENCE</scope>
    <source>
        <strain evidence="2">NBRC 109834</strain>
    </source>
</reference>
<dbReference type="InterPro" id="IPR001387">
    <property type="entry name" value="Cro/C1-type_HTH"/>
</dbReference>
<protein>
    <recommendedName>
        <fullName evidence="1">HTH cro/C1-type domain-containing protein</fullName>
    </recommendedName>
</protein>
<dbReference type="RefSeq" id="WP_203911138.1">
    <property type="nucleotide sequence ID" value="NZ_BONY01000036.1"/>
</dbReference>
<sequence length="78" mass="8715">MRQSTTEYVAAEVRAELGRQGHDNNTWLAAQLDVSEMWVSRRLRCVTEFSADDLVRVARVLGVPVSQFLPDTAPARVA</sequence>
<evidence type="ECO:0000259" key="1">
    <source>
        <dbReference type="PROSITE" id="PS50943"/>
    </source>
</evidence>
<dbReference type="Gene3D" id="1.10.260.40">
    <property type="entry name" value="lambda repressor-like DNA-binding domains"/>
    <property type="match status" value="1"/>
</dbReference>
<name>A0A8J3VI88_9ACTN</name>
<dbReference type="SUPFAM" id="SSF47413">
    <property type="entry name" value="lambda repressor-like DNA-binding domains"/>
    <property type="match status" value="1"/>
</dbReference>
<dbReference type="GO" id="GO:0003677">
    <property type="term" value="F:DNA binding"/>
    <property type="evidence" value="ECO:0007669"/>
    <property type="project" value="InterPro"/>
</dbReference>
<dbReference type="AlphaFoldDB" id="A0A8J3VI88"/>
<gene>
    <name evidence="2" type="ORF">Rhe02_54120</name>
</gene>
<keyword evidence="3" id="KW-1185">Reference proteome</keyword>